<feature type="compositionally biased region" description="Polar residues" evidence="1">
    <location>
        <begin position="1"/>
        <end position="15"/>
    </location>
</feature>
<keyword evidence="3" id="KW-1185">Reference proteome</keyword>
<feature type="region of interest" description="Disordered" evidence="1">
    <location>
        <begin position="1"/>
        <end position="35"/>
    </location>
</feature>
<evidence type="ECO:0000313" key="3">
    <source>
        <dbReference type="Proteomes" id="UP000663873"/>
    </source>
</evidence>
<dbReference type="EMBL" id="CAJOBP010012132">
    <property type="protein sequence ID" value="CAF4569692.1"/>
    <property type="molecule type" value="Genomic_DNA"/>
</dbReference>
<dbReference type="Proteomes" id="UP000663873">
    <property type="component" value="Unassembled WGS sequence"/>
</dbReference>
<name>A0A820ZZP3_9BILA</name>
<organism evidence="2 3">
    <name type="scientific">Rotaria socialis</name>
    <dbReference type="NCBI Taxonomy" id="392032"/>
    <lineage>
        <taxon>Eukaryota</taxon>
        <taxon>Metazoa</taxon>
        <taxon>Spiralia</taxon>
        <taxon>Gnathifera</taxon>
        <taxon>Rotifera</taxon>
        <taxon>Eurotatoria</taxon>
        <taxon>Bdelloidea</taxon>
        <taxon>Philodinida</taxon>
        <taxon>Philodinidae</taxon>
        <taxon>Rotaria</taxon>
    </lineage>
</organism>
<feature type="non-terminal residue" evidence="2">
    <location>
        <position position="62"/>
    </location>
</feature>
<feature type="compositionally biased region" description="Low complexity" evidence="1">
    <location>
        <begin position="21"/>
        <end position="35"/>
    </location>
</feature>
<evidence type="ECO:0000256" key="1">
    <source>
        <dbReference type="SAM" id="MobiDB-lite"/>
    </source>
</evidence>
<dbReference type="AlphaFoldDB" id="A0A820ZZP3"/>
<proteinExistence type="predicted"/>
<accession>A0A820ZZP3</accession>
<evidence type="ECO:0000313" key="2">
    <source>
        <dbReference type="EMBL" id="CAF4569692.1"/>
    </source>
</evidence>
<feature type="non-terminal residue" evidence="2">
    <location>
        <position position="1"/>
    </location>
</feature>
<protein>
    <submittedName>
        <fullName evidence="2">Uncharacterized protein</fullName>
    </submittedName>
</protein>
<reference evidence="2" key="1">
    <citation type="submission" date="2021-02" db="EMBL/GenBank/DDBJ databases">
        <authorList>
            <person name="Nowell W R."/>
        </authorList>
    </citation>
    <scope>NUCLEOTIDE SEQUENCE</scope>
</reference>
<sequence>QQQRYRPTSNKNNNRFALLSDNNDNDNNIVDNDNDNNIVEIDAPITANPYNNKKDKMKKKKT</sequence>
<gene>
    <name evidence="2" type="ORF">UJA718_LOCUS30260</name>
</gene>
<comment type="caution">
    <text evidence="2">The sequence shown here is derived from an EMBL/GenBank/DDBJ whole genome shotgun (WGS) entry which is preliminary data.</text>
</comment>